<feature type="transmembrane region" description="Helical" evidence="6">
    <location>
        <begin position="277"/>
        <end position="294"/>
    </location>
</feature>
<evidence type="ECO:0000313" key="8">
    <source>
        <dbReference type="EMBL" id="PKR80313.1"/>
    </source>
</evidence>
<gene>
    <name evidence="8" type="ORF">CW751_10705</name>
</gene>
<dbReference type="AlphaFoldDB" id="A0A2I0R157"/>
<keyword evidence="4 6" id="KW-1133">Transmembrane helix</keyword>
<protein>
    <recommendedName>
        <fullName evidence="7">EamA domain-containing protein</fullName>
    </recommendedName>
</protein>
<reference evidence="8 9" key="1">
    <citation type="submission" date="2017-12" db="EMBL/GenBank/DDBJ databases">
        <title>The draft genome sequence of Brumimicrobium saltpan LHR20.</title>
        <authorList>
            <person name="Do Z.-J."/>
            <person name="Luo H.-R."/>
        </authorList>
    </citation>
    <scope>NUCLEOTIDE SEQUENCE [LARGE SCALE GENOMIC DNA]</scope>
    <source>
        <strain evidence="8 9">LHR20</strain>
    </source>
</reference>
<feature type="transmembrane region" description="Helical" evidence="6">
    <location>
        <begin position="131"/>
        <end position="151"/>
    </location>
</feature>
<dbReference type="GO" id="GO:0016020">
    <property type="term" value="C:membrane"/>
    <property type="evidence" value="ECO:0007669"/>
    <property type="project" value="UniProtKB-SubCell"/>
</dbReference>
<organism evidence="8 9">
    <name type="scientific">Brumimicrobium salinarum</name>
    <dbReference type="NCBI Taxonomy" id="2058658"/>
    <lineage>
        <taxon>Bacteria</taxon>
        <taxon>Pseudomonadati</taxon>
        <taxon>Bacteroidota</taxon>
        <taxon>Flavobacteriia</taxon>
        <taxon>Flavobacteriales</taxon>
        <taxon>Crocinitomicaceae</taxon>
        <taxon>Brumimicrobium</taxon>
    </lineage>
</organism>
<evidence type="ECO:0000256" key="4">
    <source>
        <dbReference type="ARBA" id="ARBA00022989"/>
    </source>
</evidence>
<evidence type="ECO:0000313" key="9">
    <source>
        <dbReference type="Proteomes" id="UP000236654"/>
    </source>
</evidence>
<feature type="transmembrane region" description="Helical" evidence="6">
    <location>
        <begin position="223"/>
        <end position="245"/>
    </location>
</feature>
<feature type="transmembrane region" description="Helical" evidence="6">
    <location>
        <begin position="73"/>
        <end position="94"/>
    </location>
</feature>
<evidence type="ECO:0000256" key="5">
    <source>
        <dbReference type="ARBA" id="ARBA00023136"/>
    </source>
</evidence>
<feature type="transmembrane region" description="Helical" evidence="6">
    <location>
        <begin position="157"/>
        <end position="177"/>
    </location>
</feature>
<evidence type="ECO:0000259" key="7">
    <source>
        <dbReference type="Pfam" id="PF00892"/>
    </source>
</evidence>
<evidence type="ECO:0000256" key="1">
    <source>
        <dbReference type="ARBA" id="ARBA00004141"/>
    </source>
</evidence>
<feature type="domain" description="EamA" evidence="7">
    <location>
        <begin position="8"/>
        <end position="145"/>
    </location>
</feature>
<dbReference type="InterPro" id="IPR050638">
    <property type="entry name" value="AA-Vitamin_Transporters"/>
</dbReference>
<comment type="subcellular location">
    <subcellularLocation>
        <location evidence="1">Membrane</location>
        <topology evidence="1">Multi-pass membrane protein</topology>
    </subcellularLocation>
</comment>
<comment type="similarity">
    <text evidence="2">Belongs to the EamA transporter family.</text>
</comment>
<proteinExistence type="inferred from homology"/>
<sequence>MKSSVKNALLLLVLSLVWGSSFILMKRGMIDKETGDAIFSSNQVGSMRMLFASTVLLPIGIRSLKMITSFKIGVSLAVVSLAGSFIPAFLFTFAETGISSGYAGMLNSTTPIFTLIIGVLLFRQKLIQNQILGVLIGTIGIIVLVNGVSVIDTSGTYLHVLAIILATLCYALSTNTMRYNLSHLPPLKVTSVAFVFAFLPALFLFLFFDTPKTIIENEHASQALIYILILAILGTALSLILFNYVISKTSALYGSSVTYLIPIVAVLIGFLDGEVISWLQIAAMFIILIGVYVANRMKHKVPSIGK</sequence>
<dbReference type="InterPro" id="IPR037185">
    <property type="entry name" value="EmrE-like"/>
</dbReference>
<keyword evidence="5 6" id="KW-0472">Membrane</keyword>
<keyword evidence="3 6" id="KW-0812">Transmembrane</keyword>
<dbReference type="PANTHER" id="PTHR32322">
    <property type="entry name" value="INNER MEMBRANE TRANSPORTER"/>
    <property type="match status" value="1"/>
</dbReference>
<feature type="transmembrane region" description="Helical" evidence="6">
    <location>
        <begin position="252"/>
        <end position="271"/>
    </location>
</feature>
<feature type="domain" description="EamA" evidence="7">
    <location>
        <begin position="160"/>
        <end position="295"/>
    </location>
</feature>
<evidence type="ECO:0000256" key="6">
    <source>
        <dbReference type="SAM" id="Phobius"/>
    </source>
</evidence>
<dbReference type="Pfam" id="PF00892">
    <property type="entry name" value="EamA"/>
    <property type="match status" value="2"/>
</dbReference>
<name>A0A2I0R157_9FLAO</name>
<evidence type="ECO:0000256" key="3">
    <source>
        <dbReference type="ARBA" id="ARBA00022692"/>
    </source>
</evidence>
<feature type="transmembrane region" description="Helical" evidence="6">
    <location>
        <begin position="43"/>
        <end position="61"/>
    </location>
</feature>
<dbReference type="OrthoDB" id="1117213at2"/>
<accession>A0A2I0R157</accession>
<keyword evidence="9" id="KW-1185">Reference proteome</keyword>
<dbReference type="EMBL" id="PJNI01000011">
    <property type="protein sequence ID" value="PKR80313.1"/>
    <property type="molecule type" value="Genomic_DNA"/>
</dbReference>
<feature type="transmembrane region" description="Helical" evidence="6">
    <location>
        <begin position="100"/>
        <end position="122"/>
    </location>
</feature>
<feature type="transmembrane region" description="Helical" evidence="6">
    <location>
        <begin position="189"/>
        <end position="208"/>
    </location>
</feature>
<dbReference type="PANTHER" id="PTHR32322:SF2">
    <property type="entry name" value="EAMA DOMAIN-CONTAINING PROTEIN"/>
    <property type="match status" value="1"/>
</dbReference>
<comment type="caution">
    <text evidence="8">The sequence shown here is derived from an EMBL/GenBank/DDBJ whole genome shotgun (WGS) entry which is preliminary data.</text>
</comment>
<dbReference type="Proteomes" id="UP000236654">
    <property type="component" value="Unassembled WGS sequence"/>
</dbReference>
<dbReference type="RefSeq" id="WP_101335025.1">
    <property type="nucleotide sequence ID" value="NZ_PJNI01000011.1"/>
</dbReference>
<dbReference type="SUPFAM" id="SSF103481">
    <property type="entry name" value="Multidrug resistance efflux transporter EmrE"/>
    <property type="match status" value="2"/>
</dbReference>
<evidence type="ECO:0000256" key="2">
    <source>
        <dbReference type="ARBA" id="ARBA00007362"/>
    </source>
</evidence>
<dbReference type="InterPro" id="IPR000620">
    <property type="entry name" value="EamA_dom"/>
</dbReference>